<keyword evidence="2" id="KW-0723">Serine/threonine-protein kinase</keyword>
<dbReference type="Proteomes" id="UP001162087">
    <property type="component" value="Chromosome 10"/>
</dbReference>
<dbReference type="InterPro" id="IPR011009">
    <property type="entry name" value="Kinase-like_dom_sf"/>
</dbReference>
<evidence type="ECO:0000256" key="7">
    <source>
        <dbReference type="ARBA" id="ARBA00037982"/>
    </source>
</evidence>
<evidence type="ECO:0000256" key="4">
    <source>
        <dbReference type="ARBA" id="ARBA00022741"/>
    </source>
</evidence>
<accession>A0AA35IZR8</accession>
<feature type="domain" description="Protein kinase" evidence="10">
    <location>
        <begin position="175"/>
        <end position="532"/>
    </location>
</feature>
<dbReference type="Gene3D" id="3.30.200.20">
    <property type="entry name" value="Phosphorylase Kinase, domain 1"/>
    <property type="match status" value="1"/>
</dbReference>
<evidence type="ECO:0000313" key="12">
    <source>
        <dbReference type="Proteomes" id="UP001162087"/>
    </source>
</evidence>
<dbReference type="Pfam" id="PF00069">
    <property type="entry name" value="Pkinase"/>
    <property type="match status" value="1"/>
</dbReference>
<comment type="similarity">
    <text evidence="7">Belongs to the protein kinase superfamily. Ser/Thr protein kinase family. GCN2 subfamily.</text>
</comment>
<keyword evidence="5" id="KW-0418">Kinase</keyword>
<dbReference type="AlphaFoldDB" id="A0AA35IZR8"/>
<evidence type="ECO:0000256" key="6">
    <source>
        <dbReference type="ARBA" id="ARBA00022840"/>
    </source>
</evidence>
<dbReference type="InterPro" id="IPR000719">
    <property type="entry name" value="Prot_kinase_dom"/>
</dbReference>
<evidence type="ECO:0000256" key="8">
    <source>
        <dbReference type="ARBA" id="ARBA00047899"/>
    </source>
</evidence>
<dbReference type="GO" id="GO:0005524">
    <property type="term" value="F:ATP binding"/>
    <property type="evidence" value="ECO:0007669"/>
    <property type="project" value="UniProtKB-KW"/>
</dbReference>
<evidence type="ECO:0000256" key="5">
    <source>
        <dbReference type="ARBA" id="ARBA00022777"/>
    </source>
</evidence>
<dbReference type="EMBL" id="OX365905">
    <property type="protein sequence ID" value="CAI4043708.1"/>
    <property type="molecule type" value="Genomic_DNA"/>
</dbReference>
<evidence type="ECO:0000256" key="9">
    <source>
        <dbReference type="ARBA" id="ARBA00048679"/>
    </source>
</evidence>
<evidence type="ECO:0000256" key="1">
    <source>
        <dbReference type="ARBA" id="ARBA00012513"/>
    </source>
</evidence>
<gene>
    <name evidence="11" type="primary">SKDI10G1570</name>
    <name evidence="11" type="ORF">SKDI_10G1570</name>
</gene>
<dbReference type="GeneID" id="80924990"/>
<dbReference type="InterPro" id="IPR008271">
    <property type="entry name" value="Ser/Thr_kinase_AS"/>
</dbReference>
<dbReference type="SUPFAM" id="SSF56112">
    <property type="entry name" value="Protein kinase-like (PK-like)"/>
    <property type="match status" value="1"/>
</dbReference>
<evidence type="ECO:0000256" key="2">
    <source>
        <dbReference type="ARBA" id="ARBA00022527"/>
    </source>
</evidence>
<keyword evidence="6" id="KW-0067">ATP-binding</keyword>
<dbReference type="RefSeq" id="XP_056083058.1">
    <property type="nucleotide sequence ID" value="XM_056228995.1"/>
</dbReference>
<protein>
    <recommendedName>
        <fullName evidence="1">non-specific serine/threonine protein kinase</fullName>
        <ecNumber evidence="1">2.7.11.1</ecNumber>
    </recommendedName>
</protein>
<dbReference type="CDD" id="cd00180">
    <property type="entry name" value="PKc"/>
    <property type="match status" value="1"/>
</dbReference>
<comment type="catalytic activity">
    <reaction evidence="8">
        <text>L-threonyl-[protein] + ATP = O-phospho-L-threonyl-[protein] + ADP + H(+)</text>
        <dbReference type="Rhea" id="RHEA:46608"/>
        <dbReference type="Rhea" id="RHEA-COMP:11060"/>
        <dbReference type="Rhea" id="RHEA-COMP:11605"/>
        <dbReference type="ChEBI" id="CHEBI:15378"/>
        <dbReference type="ChEBI" id="CHEBI:30013"/>
        <dbReference type="ChEBI" id="CHEBI:30616"/>
        <dbReference type="ChEBI" id="CHEBI:61977"/>
        <dbReference type="ChEBI" id="CHEBI:456216"/>
        <dbReference type="EC" id="2.7.11.1"/>
    </reaction>
</comment>
<sequence length="669" mass="75312">MSLVPYEEGSLILDDPSSKSIVVVNPTSGTLSFFQQDNGNDNDNSEINDDMTASSSALDFSSGVHQFKGPIASYICPQCGTEINPDIMNRRQLHRRASSGMESETSRLGIPENTIPLGFEFANSSFSRRYFQLLERNHRHYALQNDTDNKEKRFGKNKYFIPDDLFIPGYFRKFFKILSLLGYGARGSVYKVVHTIGNTELGVFALKKIPIGNDMEWFNKCIREVKALSSLTHKNANLITYNHVWLEMDSSVGFVRSIDGSQSDSREEIPCIFILQQYCSGGNLEDCILRNVFNKFSDTEPSEERKKKFRTRKKNHGKSEEIGLSTDQLVSIIRDIARGLHELHSIGLIHRDLKPSNCLLLTPFKNDGDDNETYERSSSPNEFFPPIVIGDLGESQLEGESRLGTGCTGTLEFTAPELIIQGRPISSSTLPSRSSHTYNEYTFASDMYSLGMICYFIVFGELPFEPQLDIIDLKVRIKNFKFDTESMVAKHQAMKLKSVDRRIFRLMDALLQPSSNARPTAKTVEEILDEMLISSKPGKSFWKDNIDSTLNFSTISELNENTNSFSEDCIEGDNVTLSLPAPEGHLSALSSPKVDRYSAINGTIQLCYKVVSIILTIIVFRFTRKGSWLSYMSLIILGMVFKSPHDERGKHARALALLAIIAACRKYIS</sequence>
<dbReference type="GO" id="GO:0005737">
    <property type="term" value="C:cytoplasm"/>
    <property type="evidence" value="ECO:0007669"/>
    <property type="project" value="TreeGrafter"/>
</dbReference>
<dbReference type="PROSITE" id="PS50011">
    <property type="entry name" value="PROTEIN_KINASE_DOM"/>
    <property type="match status" value="1"/>
</dbReference>
<reference evidence="11" key="1">
    <citation type="submission" date="2022-10" db="EMBL/GenBank/DDBJ databases">
        <authorList>
            <person name="Byrne P K."/>
        </authorList>
    </citation>
    <scope>NUCLEOTIDE SEQUENCE</scope>
    <source>
        <strain evidence="11">IFO1802</strain>
    </source>
</reference>
<dbReference type="GO" id="GO:0005634">
    <property type="term" value="C:nucleus"/>
    <property type="evidence" value="ECO:0007669"/>
    <property type="project" value="TreeGrafter"/>
</dbReference>
<keyword evidence="3" id="KW-0808">Transferase</keyword>
<evidence type="ECO:0000256" key="3">
    <source>
        <dbReference type="ARBA" id="ARBA00022679"/>
    </source>
</evidence>
<name>A0AA35IZR8_SACK1</name>
<keyword evidence="4" id="KW-0547">Nucleotide-binding</keyword>
<dbReference type="InterPro" id="IPR050339">
    <property type="entry name" value="CC_SR_Kinase"/>
</dbReference>
<dbReference type="GO" id="GO:0004674">
    <property type="term" value="F:protein serine/threonine kinase activity"/>
    <property type="evidence" value="ECO:0007669"/>
    <property type="project" value="UniProtKB-KW"/>
</dbReference>
<dbReference type="EC" id="2.7.11.1" evidence="1"/>
<comment type="catalytic activity">
    <reaction evidence="9">
        <text>L-seryl-[protein] + ATP = O-phospho-L-seryl-[protein] + ADP + H(+)</text>
        <dbReference type="Rhea" id="RHEA:17989"/>
        <dbReference type="Rhea" id="RHEA-COMP:9863"/>
        <dbReference type="Rhea" id="RHEA-COMP:11604"/>
        <dbReference type="ChEBI" id="CHEBI:15378"/>
        <dbReference type="ChEBI" id="CHEBI:29999"/>
        <dbReference type="ChEBI" id="CHEBI:30616"/>
        <dbReference type="ChEBI" id="CHEBI:83421"/>
        <dbReference type="ChEBI" id="CHEBI:456216"/>
        <dbReference type="EC" id="2.7.11.1"/>
    </reaction>
</comment>
<evidence type="ECO:0000259" key="10">
    <source>
        <dbReference type="PROSITE" id="PS50011"/>
    </source>
</evidence>
<dbReference type="Gene3D" id="1.10.510.10">
    <property type="entry name" value="Transferase(Phosphotransferase) domain 1"/>
    <property type="match status" value="1"/>
</dbReference>
<keyword evidence="12" id="KW-1185">Reference proteome</keyword>
<dbReference type="SMART" id="SM00220">
    <property type="entry name" value="S_TKc"/>
    <property type="match status" value="1"/>
</dbReference>
<dbReference type="FunFam" id="1.10.510.10:FF:001740">
    <property type="entry name" value="AEL173Wp"/>
    <property type="match status" value="1"/>
</dbReference>
<evidence type="ECO:0000313" key="11">
    <source>
        <dbReference type="EMBL" id="CAI4043708.1"/>
    </source>
</evidence>
<dbReference type="PROSITE" id="PS00108">
    <property type="entry name" value="PROTEIN_KINASE_ST"/>
    <property type="match status" value="1"/>
</dbReference>
<dbReference type="PANTHER" id="PTHR11042">
    <property type="entry name" value="EUKARYOTIC TRANSLATION INITIATION FACTOR 2-ALPHA KINASE EIF2-ALPHA KINASE -RELATED"/>
    <property type="match status" value="1"/>
</dbReference>
<dbReference type="FunFam" id="3.30.200.20:FF:000306">
    <property type="entry name" value="IKS protein kinase"/>
    <property type="match status" value="1"/>
</dbReference>
<proteinExistence type="inferred from homology"/>
<organism evidence="11 12">
    <name type="scientific">Saccharomyces kudriavzevii (strain ATCC MYA-4449 / AS 2.2408 / CBS 8840 / NBRC 1802 / NCYC 2889)</name>
    <name type="common">Yeast</name>
    <dbReference type="NCBI Taxonomy" id="226230"/>
    <lineage>
        <taxon>Eukaryota</taxon>
        <taxon>Fungi</taxon>
        <taxon>Dikarya</taxon>
        <taxon>Ascomycota</taxon>
        <taxon>Saccharomycotina</taxon>
        <taxon>Saccharomycetes</taxon>
        <taxon>Saccharomycetales</taxon>
        <taxon>Saccharomycetaceae</taxon>
        <taxon>Saccharomyces</taxon>
    </lineage>
</organism>
<dbReference type="PANTHER" id="PTHR11042:SF138">
    <property type="entry name" value="SERINE_THREONINE-PROTEIN KINASE IKS1-RELATED"/>
    <property type="match status" value="1"/>
</dbReference>